<dbReference type="Proteomes" id="UP001204061">
    <property type="component" value="Unassembled WGS sequence"/>
</dbReference>
<gene>
    <name evidence="1" type="ORF">NS965_20275</name>
</gene>
<sequence length="53" mass="6161">MFERLMMIRNARLSPRQQEWDASDERFAALVAECAQHLGKLMQEINEIGKAAR</sequence>
<evidence type="ECO:0000313" key="1">
    <source>
        <dbReference type="EMBL" id="MCR4450724.1"/>
    </source>
</evidence>
<dbReference type="EMBL" id="JANLFC010000079">
    <property type="protein sequence ID" value="MCR4450724.1"/>
    <property type="molecule type" value="Genomic_DNA"/>
</dbReference>
<proteinExistence type="predicted"/>
<comment type="caution">
    <text evidence="1">The sequence shown here is derived from an EMBL/GenBank/DDBJ whole genome shotgun (WGS) entry which is preliminary data.</text>
</comment>
<name>A0AAW5MIL0_AERVE</name>
<protein>
    <submittedName>
        <fullName evidence="1">Uncharacterized protein</fullName>
    </submittedName>
</protein>
<organism evidence="1 2">
    <name type="scientific">Aeromonas veronii</name>
    <dbReference type="NCBI Taxonomy" id="654"/>
    <lineage>
        <taxon>Bacteria</taxon>
        <taxon>Pseudomonadati</taxon>
        <taxon>Pseudomonadota</taxon>
        <taxon>Gammaproteobacteria</taxon>
        <taxon>Aeromonadales</taxon>
        <taxon>Aeromonadaceae</taxon>
        <taxon>Aeromonas</taxon>
    </lineage>
</organism>
<accession>A0AAW5MIL0</accession>
<dbReference type="AlphaFoldDB" id="A0AAW5MIL0"/>
<evidence type="ECO:0000313" key="2">
    <source>
        <dbReference type="Proteomes" id="UP001204061"/>
    </source>
</evidence>
<reference evidence="1" key="1">
    <citation type="submission" date="2022-08" db="EMBL/GenBank/DDBJ databases">
        <title>A global survey of hypervirulent Aeromonas hydrophila identified this emerging pathogen in farmed fish in the lower Mekong River basin.</title>
        <authorList>
            <person name="Xu T."/>
            <person name="Rasmussen-Ivey C.R."/>
            <person name="Moen F.S."/>
            <person name="Fernandez Bravo A."/>
            <person name="Lamy B."/>
            <person name="Beaz-Hidalgo R."/>
            <person name="Khan C.D."/>
            <person name="Castro Escarpulli G."/>
            <person name="Yasin I.S.M."/>
            <person name="Figueras M.J."/>
            <person name="Azzam Sayuti M."/>
            <person name="Karim M.M."/>
            <person name="Alam K.M."/>
            <person name="Le T.T.T."/>
            <person name="Thao N.H.P."/>
            <person name="Addo S."/>
            <person name="Duodu S."/>
            <person name="Ali S."/>
            <person name="Mey S."/>
            <person name="Somony T."/>
            <person name="Liles M.R."/>
        </authorList>
    </citation>
    <scope>NUCLEOTIDE SEQUENCE</scope>
    <source>
        <strain evidence="1">0.14</strain>
    </source>
</reference>
<dbReference type="RefSeq" id="WP_257725964.1">
    <property type="nucleotide sequence ID" value="NZ_JANLFC010000079.1"/>
</dbReference>